<reference evidence="3" key="2">
    <citation type="submission" date="2018-08" db="UniProtKB">
        <authorList>
            <consortium name="EnsemblPlants"/>
        </authorList>
    </citation>
    <scope>IDENTIFICATION</scope>
    <source>
        <strain evidence="3">Yugu1</strain>
    </source>
</reference>
<dbReference type="Gramene" id="KQL23528">
    <property type="protein sequence ID" value="KQL23528"/>
    <property type="gene ID" value="SETIT_032552mg"/>
</dbReference>
<name>K4A110_SETIT</name>
<dbReference type="PANTHER" id="PTHR46934">
    <property type="entry name" value="MYB_DNA-BIND_3 DOMAIN-CONTAINING PROTEIN-RELATED"/>
    <property type="match status" value="1"/>
</dbReference>
<feature type="compositionally biased region" description="Polar residues" evidence="1">
    <location>
        <begin position="148"/>
        <end position="177"/>
    </location>
</feature>
<dbReference type="HOGENOM" id="CLU_028568_0_0_1"/>
<proteinExistence type="predicted"/>
<evidence type="ECO:0000313" key="3">
    <source>
        <dbReference type="EnsemblPlants" id="KQL23528"/>
    </source>
</evidence>
<evidence type="ECO:0000256" key="1">
    <source>
        <dbReference type="SAM" id="MobiDB-lite"/>
    </source>
</evidence>
<dbReference type="EMBL" id="AGNK02000878">
    <property type="status" value="NOT_ANNOTATED_CDS"/>
    <property type="molecule type" value="Genomic_DNA"/>
</dbReference>
<dbReference type="AlphaFoldDB" id="K4A110"/>
<dbReference type="PANTHER" id="PTHR46934:SF9">
    <property type="entry name" value="MYB_SANT-LIKE DOMAIN-CONTAINING PROTEIN"/>
    <property type="match status" value="1"/>
</dbReference>
<dbReference type="InParanoid" id="K4A110"/>
<dbReference type="eggNOG" id="ENOG502RRRG">
    <property type="taxonomic scope" value="Eukaryota"/>
</dbReference>
<evidence type="ECO:0000259" key="2">
    <source>
        <dbReference type="Pfam" id="PF12776"/>
    </source>
</evidence>
<reference evidence="4" key="1">
    <citation type="journal article" date="2012" name="Nat. Biotechnol.">
        <title>Reference genome sequence of the model plant Setaria.</title>
        <authorList>
            <person name="Bennetzen J.L."/>
            <person name="Schmutz J."/>
            <person name="Wang H."/>
            <person name="Percifield R."/>
            <person name="Hawkins J."/>
            <person name="Pontaroli A.C."/>
            <person name="Estep M."/>
            <person name="Feng L."/>
            <person name="Vaughn J.N."/>
            <person name="Grimwood J."/>
            <person name="Jenkins J."/>
            <person name="Barry K."/>
            <person name="Lindquist E."/>
            <person name="Hellsten U."/>
            <person name="Deshpande S."/>
            <person name="Wang X."/>
            <person name="Wu X."/>
            <person name="Mitros T."/>
            <person name="Triplett J."/>
            <person name="Yang X."/>
            <person name="Ye C.Y."/>
            <person name="Mauro-Herrera M."/>
            <person name="Wang L."/>
            <person name="Li P."/>
            <person name="Sharma M."/>
            <person name="Sharma R."/>
            <person name="Ronald P.C."/>
            <person name="Panaud O."/>
            <person name="Kellogg E.A."/>
            <person name="Brutnell T.P."/>
            <person name="Doust A.N."/>
            <person name="Tuskan G.A."/>
            <person name="Rokhsar D."/>
            <person name="Devos K.M."/>
        </authorList>
    </citation>
    <scope>NUCLEOTIDE SEQUENCE [LARGE SCALE GENOMIC DNA]</scope>
    <source>
        <strain evidence="4">cv. Yugu1</strain>
    </source>
</reference>
<organism evidence="3 4">
    <name type="scientific">Setaria italica</name>
    <name type="common">Foxtail millet</name>
    <name type="synonym">Panicum italicum</name>
    <dbReference type="NCBI Taxonomy" id="4555"/>
    <lineage>
        <taxon>Eukaryota</taxon>
        <taxon>Viridiplantae</taxon>
        <taxon>Streptophyta</taxon>
        <taxon>Embryophyta</taxon>
        <taxon>Tracheophyta</taxon>
        <taxon>Spermatophyta</taxon>
        <taxon>Magnoliopsida</taxon>
        <taxon>Liliopsida</taxon>
        <taxon>Poales</taxon>
        <taxon>Poaceae</taxon>
        <taxon>PACMAD clade</taxon>
        <taxon>Panicoideae</taxon>
        <taxon>Panicodae</taxon>
        <taxon>Paniceae</taxon>
        <taxon>Cenchrinae</taxon>
        <taxon>Setaria</taxon>
    </lineage>
</organism>
<accession>K4A110</accession>
<protein>
    <recommendedName>
        <fullName evidence="2">Myb/SANT-like domain-containing protein</fullName>
    </recommendedName>
</protein>
<dbReference type="EnsemblPlants" id="KQL23528">
    <property type="protein sequence ID" value="KQL23528"/>
    <property type="gene ID" value="SETIT_032552mg"/>
</dbReference>
<sequence>MSTERATWSYTYEKGLVDILKELANVPMFKGQNGWTTEGWRNITNKFNDMFPTTHFTKQQVQEKEKELKGNYKIIKEARKSGVGWNDTLGMIIAEPKGWEKLIKDNHKVAKFRKKLFPLFNSLELLYEGSVATGDLNFTSIQPPPQRTEPTPHNSELPTEPTPQTKSIEVQSAPASRNSEDQDVTGGKKRKQSQMAAKLGDYIDFRKDQIGKTLEKLEEKRRREEDYSIEKCIDIVDAMEGLSDEQKADANEVFQSETNRKILVGTKNPNVRLIWLKKKIAQ</sequence>
<dbReference type="InterPro" id="IPR024752">
    <property type="entry name" value="Myb/SANT-like_dom"/>
</dbReference>
<feature type="domain" description="Myb/SANT-like" evidence="2">
    <location>
        <begin position="7"/>
        <end position="101"/>
    </location>
</feature>
<dbReference type="OMA" id="NGLNHIS"/>
<dbReference type="Pfam" id="PF12776">
    <property type="entry name" value="Myb_DNA-bind_3"/>
    <property type="match status" value="1"/>
</dbReference>
<dbReference type="Proteomes" id="UP000004995">
    <property type="component" value="Unassembled WGS sequence"/>
</dbReference>
<feature type="region of interest" description="Disordered" evidence="1">
    <location>
        <begin position="137"/>
        <end position="195"/>
    </location>
</feature>
<evidence type="ECO:0000313" key="4">
    <source>
        <dbReference type="Proteomes" id="UP000004995"/>
    </source>
</evidence>
<keyword evidence="4" id="KW-1185">Reference proteome</keyword>